<keyword evidence="5" id="KW-0206">Cytoskeleton</keyword>
<dbReference type="GO" id="GO:0007015">
    <property type="term" value="P:actin filament organization"/>
    <property type="evidence" value="ECO:0007669"/>
    <property type="project" value="InterPro"/>
</dbReference>
<dbReference type="GO" id="GO:0048870">
    <property type="term" value="P:cell motility"/>
    <property type="evidence" value="ECO:0007669"/>
    <property type="project" value="TreeGrafter"/>
</dbReference>
<proteinExistence type="inferred from homology"/>
<dbReference type="GO" id="GO:0008064">
    <property type="term" value="P:regulation of actin polymerization or depolymerization"/>
    <property type="evidence" value="ECO:0007669"/>
    <property type="project" value="TreeGrafter"/>
</dbReference>
<comment type="similarity">
    <text evidence="2">Belongs to the BRK1 family.</text>
</comment>
<dbReference type="RefSeq" id="XP_033701143.1">
    <property type="nucleotide sequence ID" value="XM_033845252.1"/>
</dbReference>
<keyword evidence="4" id="KW-0175">Coiled coil</keyword>
<dbReference type="InParanoid" id="A0A6J3QGI7"/>
<keyword evidence="6" id="KW-1185">Reference proteome</keyword>
<dbReference type="GO" id="GO:0005856">
    <property type="term" value="C:cytoskeleton"/>
    <property type="evidence" value="ECO:0007669"/>
    <property type="project" value="UniProtKB-SubCell"/>
</dbReference>
<keyword evidence="3" id="KW-0963">Cytoplasm</keyword>
<evidence type="ECO:0000313" key="6">
    <source>
        <dbReference type="Proteomes" id="UP000245320"/>
    </source>
</evidence>
<protein>
    <submittedName>
        <fullName evidence="7">Probable protein BRICK1</fullName>
    </submittedName>
</protein>
<dbReference type="Gene3D" id="1.20.5.110">
    <property type="match status" value="1"/>
</dbReference>
<dbReference type="PANTHER" id="PTHR33668:SF1">
    <property type="entry name" value="PROTEIN BRICK1"/>
    <property type="match status" value="1"/>
</dbReference>
<dbReference type="AlphaFoldDB" id="A0A6J3QGI7"/>
<sequence length="67" mass="7719">MVGQEDPVQHEVHQDGASWEYIEVITSSSKKIADFLHSFDIADFLHSRLATLNEKLTALEQRIEYTE</sequence>
<dbReference type="GO" id="GO:0031209">
    <property type="term" value="C:SCAR complex"/>
    <property type="evidence" value="ECO:0007669"/>
    <property type="project" value="InterPro"/>
</dbReference>
<evidence type="ECO:0000256" key="4">
    <source>
        <dbReference type="ARBA" id="ARBA00023054"/>
    </source>
</evidence>
<dbReference type="OrthoDB" id="10301737at2759"/>
<dbReference type="GO" id="GO:0044877">
    <property type="term" value="F:protein-containing complex binding"/>
    <property type="evidence" value="ECO:0007669"/>
    <property type="project" value="InterPro"/>
</dbReference>
<name>A0A6J3QGI7_TURTR</name>
<evidence type="ECO:0000256" key="3">
    <source>
        <dbReference type="ARBA" id="ARBA00022490"/>
    </source>
</evidence>
<evidence type="ECO:0000256" key="2">
    <source>
        <dbReference type="ARBA" id="ARBA00005620"/>
    </source>
</evidence>
<comment type="subcellular location">
    <subcellularLocation>
        <location evidence="1">Cytoplasm</location>
        <location evidence="1">Cytoskeleton</location>
    </subcellularLocation>
</comment>
<evidence type="ECO:0000256" key="1">
    <source>
        <dbReference type="ARBA" id="ARBA00004245"/>
    </source>
</evidence>
<dbReference type="PANTHER" id="PTHR33668">
    <property type="entry name" value="PROTEIN BRICK1"/>
    <property type="match status" value="1"/>
</dbReference>
<organism evidence="6 7">
    <name type="scientific">Tursiops truncatus</name>
    <name type="common">Atlantic bottle-nosed dolphin</name>
    <name type="synonym">Delphinus truncatus</name>
    <dbReference type="NCBI Taxonomy" id="9739"/>
    <lineage>
        <taxon>Eukaryota</taxon>
        <taxon>Metazoa</taxon>
        <taxon>Chordata</taxon>
        <taxon>Craniata</taxon>
        <taxon>Vertebrata</taxon>
        <taxon>Euteleostomi</taxon>
        <taxon>Mammalia</taxon>
        <taxon>Eutheria</taxon>
        <taxon>Laurasiatheria</taxon>
        <taxon>Artiodactyla</taxon>
        <taxon>Whippomorpha</taxon>
        <taxon>Cetacea</taxon>
        <taxon>Odontoceti</taxon>
        <taxon>Delphinidae</taxon>
        <taxon>Tursiops</taxon>
    </lineage>
</organism>
<evidence type="ECO:0000313" key="7">
    <source>
        <dbReference type="RefSeq" id="XP_033701143.1"/>
    </source>
</evidence>
<reference evidence="7" key="1">
    <citation type="submission" date="2025-08" db="UniProtKB">
        <authorList>
            <consortium name="RefSeq"/>
        </authorList>
    </citation>
    <scope>IDENTIFICATION</scope>
    <source>
        <tissue evidence="7">Spleen</tissue>
    </source>
</reference>
<gene>
    <name evidence="7" type="primary">LOC117309112</name>
</gene>
<evidence type="ECO:0000256" key="5">
    <source>
        <dbReference type="ARBA" id="ARBA00023212"/>
    </source>
</evidence>
<dbReference type="InterPro" id="IPR033378">
    <property type="entry name" value="BRICK1"/>
</dbReference>
<accession>A0A6J3QGI7</accession>
<dbReference type="Proteomes" id="UP000245320">
    <property type="component" value="Chromosome 19"/>
</dbReference>